<proteinExistence type="predicted"/>
<evidence type="ECO:0000313" key="1">
    <source>
        <dbReference type="EMBL" id="GAA5414920.1"/>
    </source>
</evidence>
<protein>
    <submittedName>
        <fullName evidence="1">Uncharacterized protein</fullName>
    </submittedName>
</protein>
<evidence type="ECO:0000313" key="2">
    <source>
        <dbReference type="Proteomes" id="UP001449582"/>
    </source>
</evidence>
<organism evidence="1 2">
    <name type="scientific">Ureaplasma ceti</name>
    <dbReference type="NCBI Taxonomy" id="3119530"/>
    <lineage>
        <taxon>Bacteria</taxon>
        <taxon>Bacillati</taxon>
        <taxon>Mycoplasmatota</taxon>
        <taxon>Mycoplasmoidales</taxon>
        <taxon>Mycoplasmoidaceae</taxon>
        <taxon>Ureaplasma</taxon>
    </lineage>
</organism>
<accession>A0ABP9U8D5</accession>
<name>A0ABP9U8D5_9BACT</name>
<dbReference type="EMBL" id="BAABQM010000004">
    <property type="protein sequence ID" value="GAA5414920.1"/>
    <property type="molecule type" value="Genomic_DNA"/>
</dbReference>
<gene>
    <name evidence="1" type="ORF">UREOM_6310</name>
</gene>
<dbReference type="RefSeq" id="WP_353290080.1">
    <property type="nucleotide sequence ID" value="NZ_BAABQM010000004.1"/>
</dbReference>
<keyword evidence="2" id="KW-1185">Reference proteome</keyword>
<dbReference type="Proteomes" id="UP001449582">
    <property type="component" value="Unassembled WGS sequence"/>
</dbReference>
<sequence>MALLKKDVQNTCLGLINEWLDKSKTKGLVLYRNWIDGDNATIHYEGQPLNVKCELCLFVNIDDKVYHIFINFKVNQFKYELNARKKALLVEKKNGLMNYDVDAKHAFRVVQKDKQAIFLFVANEIAADQVNSWKSRVLCCYPDTLIPTLKKVISDMKANSKNH</sequence>
<comment type="caution">
    <text evidence="1">The sequence shown here is derived from an EMBL/GenBank/DDBJ whole genome shotgun (WGS) entry which is preliminary data.</text>
</comment>
<reference evidence="1" key="1">
    <citation type="submission" date="2024-02" db="EMBL/GenBank/DDBJ databases">
        <title>Draft genome sequence of new strains in genus Ureaplasma.</title>
        <authorList>
            <person name="Nakajima Y."/>
            <person name="Segawa T."/>
        </authorList>
    </citation>
    <scope>NUCLEOTIDE SEQUENCE [LARGE SCALE GENOMIC DNA]</scope>
    <source>
        <strain evidence="1">OM1</strain>
    </source>
</reference>